<feature type="domain" description="RagB/SusD" evidence="6">
    <location>
        <begin position="406"/>
        <end position="549"/>
    </location>
</feature>
<accession>A0A5B8UHE1</accession>
<proteinExistence type="inferred from homology"/>
<dbReference type="InterPro" id="IPR033985">
    <property type="entry name" value="SusD-like_N"/>
</dbReference>
<keyword evidence="5" id="KW-0998">Cell outer membrane</keyword>
<organism evidence="8 9">
    <name type="scientific">Flavisolibacter ginsenosidimutans</name>
    <dbReference type="NCBI Taxonomy" id="661481"/>
    <lineage>
        <taxon>Bacteria</taxon>
        <taxon>Pseudomonadati</taxon>
        <taxon>Bacteroidota</taxon>
        <taxon>Chitinophagia</taxon>
        <taxon>Chitinophagales</taxon>
        <taxon>Chitinophagaceae</taxon>
        <taxon>Flavisolibacter</taxon>
    </lineage>
</organism>
<dbReference type="KEGG" id="fgg:FSB75_06430"/>
<evidence type="ECO:0000259" key="7">
    <source>
        <dbReference type="Pfam" id="PF14322"/>
    </source>
</evidence>
<feature type="domain" description="SusD-like N-terminal" evidence="7">
    <location>
        <begin position="86"/>
        <end position="221"/>
    </location>
</feature>
<keyword evidence="3" id="KW-0732">Signal</keyword>
<reference evidence="8 9" key="1">
    <citation type="journal article" date="2015" name="Int. J. Syst. Evol. Microbiol.">
        <title>Flavisolibacter ginsenosidimutans sp. nov., with ginsenoside-converting activity isolated from soil used for cultivating ginseng.</title>
        <authorList>
            <person name="Zhao Y."/>
            <person name="Liu Q."/>
            <person name="Kang M.S."/>
            <person name="Jin F."/>
            <person name="Yu H."/>
            <person name="Im W.T."/>
        </authorList>
    </citation>
    <scope>NUCLEOTIDE SEQUENCE [LARGE SCALE GENOMIC DNA]</scope>
    <source>
        <strain evidence="8 9">Gsoil 636</strain>
    </source>
</reference>
<keyword evidence="4" id="KW-0472">Membrane</keyword>
<evidence type="ECO:0000256" key="4">
    <source>
        <dbReference type="ARBA" id="ARBA00023136"/>
    </source>
</evidence>
<dbReference type="Pfam" id="PF07980">
    <property type="entry name" value="SusD_RagB"/>
    <property type="match status" value="1"/>
</dbReference>
<dbReference type="AlphaFoldDB" id="A0A5B8UHE1"/>
<evidence type="ECO:0000256" key="3">
    <source>
        <dbReference type="ARBA" id="ARBA00022729"/>
    </source>
</evidence>
<evidence type="ECO:0000256" key="2">
    <source>
        <dbReference type="ARBA" id="ARBA00006275"/>
    </source>
</evidence>
<protein>
    <submittedName>
        <fullName evidence="8">RagB/SusD family nutrient uptake outer membrane protein</fullName>
    </submittedName>
</protein>
<sequence>MKKMIKQVGLPILVVSLLSSCHKIDLPVTSELTPDVFPKDSSQFVQTTGPAYVALRGNWATEYFFQQSESTDEMILPAYGGNWFDGAQNQQMHYHSWNRDNGYVNGNWAWLTTIVGTCNQAISILTANMPEGATKRMYLAEMKMVRALTYFMLMDNYGNVPIVTTYGDFSPKPNTPRAQVFSFIESEINAALPDLSTVNDITTYGRPTKWMAYALLAKMYLNAQYYTGAAKWNECIAACDAVINSGKFSLASMANYLVMFYPTNGPTSPGSKEEFIFAIPFDATASGFLGRSANYKARYDVPRSMGKVAAGAGYNYFNIPYVPGGPAATLPEFYANFNDPNDVRNKQWLTGPQFQRDGVTPITITTTNLGYDQFYTGPNPNASYTFQLNLRPNITLRQSVASFDVGNDEIAWTTGYRNIKFYPDATSTSRNQNNDIPVFRYSDIILMKAEAILRGGTATLGQSALSLVNMLRAQRSTSAPWAAVTLDDIYAERGREFAWEGWRRNDMIRYGKYEGSWGFKTNADTYRRIFPIPTNAFAVNSALVQNPGY</sequence>
<evidence type="ECO:0000313" key="9">
    <source>
        <dbReference type="Proteomes" id="UP000321204"/>
    </source>
</evidence>
<dbReference type="PROSITE" id="PS51257">
    <property type="entry name" value="PROKAR_LIPOPROTEIN"/>
    <property type="match status" value="1"/>
</dbReference>
<dbReference type="Gene3D" id="1.25.40.390">
    <property type="match status" value="1"/>
</dbReference>
<name>A0A5B8UHE1_9BACT</name>
<dbReference type="SUPFAM" id="SSF48452">
    <property type="entry name" value="TPR-like"/>
    <property type="match status" value="1"/>
</dbReference>
<dbReference type="Proteomes" id="UP000321204">
    <property type="component" value="Chromosome"/>
</dbReference>
<comment type="similarity">
    <text evidence="2">Belongs to the SusD family.</text>
</comment>
<evidence type="ECO:0000256" key="5">
    <source>
        <dbReference type="ARBA" id="ARBA00023237"/>
    </source>
</evidence>
<keyword evidence="9" id="KW-1185">Reference proteome</keyword>
<dbReference type="RefSeq" id="WP_146784463.1">
    <property type="nucleotide sequence ID" value="NZ_BAABIO010000002.1"/>
</dbReference>
<dbReference type="InterPro" id="IPR011990">
    <property type="entry name" value="TPR-like_helical_dom_sf"/>
</dbReference>
<evidence type="ECO:0000256" key="1">
    <source>
        <dbReference type="ARBA" id="ARBA00004442"/>
    </source>
</evidence>
<dbReference type="Pfam" id="PF14322">
    <property type="entry name" value="SusD-like_3"/>
    <property type="match status" value="1"/>
</dbReference>
<dbReference type="InterPro" id="IPR012944">
    <property type="entry name" value="SusD_RagB_dom"/>
</dbReference>
<evidence type="ECO:0000259" key="6">
    <source>
        <dbReference type="Pfam" id="PF07980"/>
    </source>
</evidence>
<evidence type="ECO:0000313" key="8">
    <source>
        <dbReference type="EMBL" id="QEC55549.1"/>
    </source>
</evidence>
<gene>
    <name evidence="8" type="ORF">FSB75_06430</name>
</gene>
<dbReference type="OrthoDB" id="9783641at2"/>
<dbReference type="EMBL" id="CP042433">
    <property type="protein sequence ID" value="QEC55549.1"/>
    <property type="molecule type" value="Genomic_DNA"/>
</dbReference>
<comment type="subcellular location">
    <subcellularLocation>
        <location evidence="1">Cell outer membrane</location>
    </subcellularLocation>
</comment>
<dbReference type="GO" id="GO:0009279">
    <property type="term" value="C:cell outer membrane"/>
    <property type="evidence" value="ECO:0007669"/>
    <property type="project" value="UniProtKB-SubCell"/>
</dbReference>